<dbReference type="InterPro" id="IPR035461">
    <property type="entry name" value="GmhA/DiaA"/>
</dbReference>
<dbReference type="GO" id="GO:0016853">
    <property type="term" value="F:isomerase activity"/>
    <property type="evidence" value="ECO:0007669"/>
    <property type="project" value="UniProtKB-KW"/>
</dbReference>
<protein>
    <submittedName>
        <fullName evidence="2">Phosphoheptose isomerase</fullName>
    </submittedName>
</protein>
<keyword evidence="2" id="KW-0413">Isomerase</keyword>
<dbReference type="SUPFAM" id="SSF53697">
    <property type="entry name" value="SIS domain"/>
    <property type="match status" value="1"/>
</dbReference>
<dbReference type="STRING" id="1121391.SAMN02745206_00971"/>
<dbReference type="AlphaFoldDB" id="A0A1M4X4J8"/>
<proteinExistence type="predicted"/>
<dbReference type="InterPro" id="IPR046348">
    <property type="entry name" value="SIS_dom_sf"/>
</dbReference>
<dbReference type="GO" id="GO:0097367">
    <property type="term" value="F:carbohydrate derivative binding"/>
    <property type="evidence" value="ECO:0007669"/>
    <property type="project" value="InterPro"/>
</dbReference>
<evidence type="ECO:0000259" key="1">
    <source>
        <dbReference type="PROSITE" id="PS51464"/>
    </source>
</evidence>
<dbReference type="EMBL" id="FQVB01000008">
    <property type="protein sequence ID" value="SHE88122.1"/>
    <property type="molecule type" value="Genomic_DNA"/>
</dbReference>
<sequence length="210" mass="22877">MSRSDKNLLDRVDRAFSQSLEAVEGLWRSQGAVIVEMAQVVAAAFKAHRRLYIFGNGGSAADAQHLAAECINRFQMERAPLPAVALTVDTSVLTSIANDYDFKDVFLKQIQALGEAGDVALGLSTSGRSENVLRALRWAREHGLHTLGFAGRDKTDMDIYCDRILHVPSPVTARVQEGHIAAGHVLCELIEVLVFRPDEPKAEEPAPAAC</sequence>
<dbReference type="OrthoDB" id="9810929at2"/>
<evidence type="ECO:0000313" key="2">
    <source>
        <dbReference type="EMBL" id="SHE88122.1"/>
    </source>
</evidence>
<name>A0A1M4X4J8_9BACT</name>
<dbReference type="InterPro" id="IPR050099">
    <property type="entry name" value="SIS_GmhA/DiaA_subfam"/>
</dbReference>
<dbReference type="Pfam" id="PF13580">
    <property type="entry name" value="SIS_2"/>
    <property type="match status" value="1"/>
</dbReference>
<dbReference type="Gene3D" id="3.40.50.10490">
    <property type="entry name" value="Glucose-6-phosphate isomerase like protein, domain 1"/>
    <property type="match status" value="1"/>
</dbReference>
<dbReference type="PANTHER" id="PTHR30390">
    <property type="entry name" value="SEDOHEPTULOSE 7-PHOSPHATE ISOMERASE / DNAA INITIATOR-ASSOCIATING FACTOR FOR REPLICATION INITIATION"/>
    <property type="match status" value="1"/>
</dbReference>
<dbReference type="InterPro" id="IPR001347">
    <property type="entry name" value="SIS_dom"/>
</dbReference>
<dbReference type="GO" id="GO:1901135">
    <property type="term" value="P:carbohydrate derivative metabolic process"/>
    <property type="evidence" value="ECO:0007669"/>
    <property type="project" value="InterPro"/>
</dbReference>
<dbReference type="CDD" id="cd05006">
    <property type="entry name" value="SIS_GmhA"/>
    <property type="match status" value="1"/>
</dbReference>
<accession>A0A1M4X4J8</accession>
<dbReference type="RefSeq" id="WP_073037645.1">
    <property type="nucleotide sequence ID" value="NZ_FQVB01000008.1"/>
</dbReference>
<dbReference type="Proteomes" id="UP000184076">
    <property type="component" value="Unassembled WGS sequence"/>
</dbReference>
<feature type="domain" description="SIS" evidence="1">
    <location>
        <begin position="41"/>
        <end position="200"/>
    </location>
</feature>
<dbReference type="PROSITE" id="PS51464">
    <property type="entry name" value="SIS"/>
    <property type="match status" value="1"/>
</dbReference>
<organism evidence="2 3">
    <name type="scientific">Desulfacinum infernum DSM 9756</name>
    <dbReference type="NCBI Taxonomy" id="1121391"/>
    <lineage>
        <taxon>Bacteria</taxon>
        <taxon>Pseudomonadati</taxon>
        <taxon>Thermodesulfobacteriota</taxon>
        <taxon>Syntrophobacteria</taxon>
        <taxon>Syntrophobacterales</taxon>
        <taxon>Syntrophobacteraceae</taxon>
        <taxon>Desulfacinum</taxon>
    </lineage>
</organism>
<gene>
    <name evidence="2" type="ORF">SAMN02745206_00971</name>
</gene>
<dbReference type="PANTHER" id="PTHR30390:SF6">
    <property type="entry name" value="DNAA INITIATOR-ASSOCIATING PROTEIN DIAA"/>
    <property type="match status" value="1"/>
</dbReference>
<keyword evidence="3" id="KW-1185">Reference proteome</keyword>
<evidence type="ECO:0000313" key="3">
    <source>
        <dbReference type="Proteomes" id="UP000184076"/>
    </source>
</evidence>
<reference evidence="3" key="1">
    <citation type="submission" date="2016-11" db="EMBL/GenBank/DDBJ databases">
        <authorList>
            <person name="Varghese N."/>
            <person name="Submissions S."/>
        </authorList>
    </citation>
    <scope>NUCLEOTIDE SEQUENCE [LARGE SCALE GENOMIC DNA]</scope>
    <source>
        <strain evidence="3">DSM 9756</strain>
    </source>
</reference>